<keyword evidence="1" id="KW-0472">Membrane</keyword>
<feature type="domain" description="Calcineurin-like phosphoesterase" evidence="2">
    <location>
        <begin position="70"/>
        <end position="255"/>
    </location>
</feature>
<evidence type="ECO:0000313" key="3">
    <source>
        <dbReference type="EMBL" id="REE04031.1"/>
    </source>
</evidence>
<dbReference type="Proteomes" id="UP000256727">
    <property type="component" value="Unassembled WGS sequence"/>
</dbReference>
<dbReference type="PANTHER" id="PTHR31302">
    <property type="entry name" value="TRANSMEMBRANE PROTEIN WITH METALLOPHOSPHOESTERASE DOMAIN-RELATED"/>
    <property type="match status" value="1"/>
</dbReference>
<organism evidence="3 4">
    <name type="scientific">Citricoccus muralis</name>
    <dbReference type="NCBI Taxonomy" id="169134"/>
    <lineage>
        <taxon>Bacteria</taxon>
        <taxon>Bacillati</taxon>
        <taxon>Actinomycetota</taxon>
        <taxon>Actinomycetes</taxon>
        <taxon>Micrococcales</taxon>
        <taxon>Micrococcaceae</taxon>
        <taxon>Citricoccus</taxon>
    </lineage>
</organism>
<dbReference type="Gene3D" id="3.60.21.10">
    <property type="match status" value="1"/>
</dbReference>
<evidence type="ECO:0000313" key="4">
    <source>
        <dbReference type="Proteomes" id="UP000256727"/>
    </source>
</evidence>
<comment type="caution">
    <text evidence="3">The sequence shown here is derived from an EMBL/GenBank/DDBJ whole genome shotgun (WGS) entry which is preliminary data.</text>
</comment>
<dbReference type="SUPFAM" id="SSF56300">
    <property type="entry name" value="Metallo-dependent phosphatases"/>
    <property type="match status" value="1"/>
</dbReference>
<dbReference type="InterPro" id="IPR004843">
    <property type="entry name" value="Calcineurin-like_PHP"/>
</dbReference>
<keyword evidence="4" id="KW-1185">Reference proteome</keyword>
<dbReference type="GO" id="GO:0008758">
    <property type="term" value="F:UDP-2,3-diacylglucosamine hydrolase activity"/>
    <property type="evidence" value="ECO:0007669"/>
    <property type="project" value="TreeGrafter"/>
</dbReference>
<keyword evidence="3" id="KW-0378">Hydrolase</keyword>
<sequence>MGKAQVRAARQAAGRRRARLVSAAKAAAVATGTVAATGAGMVAWGALVEARNFAVRTEQLRILPPGARPFRILHLSDIHLIPSQQDKLEWLSGLADLKPDLVVNTGDNIGAAASVAPLLRALDPLLDVPGVFVPGSNDYYAPKPANPLRYLAGPSRQDPNRTELPWEELFDAFEARGWLNLSNQHFSRVLHGIRLDFAGTDDPHLGLDAWPGFPGAGAGPARSLRIGVTHAPYRRVLDAMTDGGADVILAGHTHGGQICVPGYGALVTNCDLPTWQASGLTEWSSGGRTVPLEVSAGIGTSPKAPVRFACRPEAVVLDVVSPA</sequence>
<feature type="transmembrane region" description="Helical" evidence="1">
    <location>
        <begin position="20"/>
        <end position="47"/>
    </location>
</feature>
<proteinExistence type="predicted"/>
<dbReference type="RefSeq" id="WP_115932039.1">
    <property type="nucleotide sequence ID" value="NZ_QREH01000001.1"/>
</dbReference>
<keyword evidence="1" id="KW-0812">Transmembrane</keyword>
<reference evidence="3 4" key="1">
    <citation type="submission" date="2018-07" db="EMBL/GenBank/DDBJ databases">
        <title>Sequencing the genomes of 1000 actinobacteria strains.</title>
        <authorList>
            <person name="Klenk H.-P."/>
        </authorList>
    </citation>
    <scope>NUCLEOTIDE SEQUENCE [LARGE SCALE GENOMIC DNA]</scope>
    <source>
        <strain evidence="3 4">DSM 14442</strain>
    </source>
</reference>
<name>A0A3D9LC99_9MICC</name>
<dbReference type="GO" id="GO:0016020">
    <property type="term" value="C:membrane"/>
    <property type="evidence" value="ECO:0007669"/>
    <property type="project" value="GOC"/>
</dbReference>
<dbReference type="AlphaFoldDB" id="A0A3D9LC99"/>
<dbReference type="OrthoDB" id="9780884at2"/>
<dbReference type="PANTHER" id="PTHR31302:SF20">
    <property type="entry name" value="CONSERVED PROTEIN"/>
    <property type="match status" value="1"/>
</dbReference>
<dbReference type="GO" id="GO:0009245">
    <property type="term" value="P:lipid A biosynthetic process"/>
    <property type="evidence" value="ECO:0007669"/>
    <property type="project" value="TreeGrafter"/>
</dbReference>
<dbReference type="InterPro" id="IPR029052">
    <property type="entry name" value="Metallo-depent_PP-like"/>
</dbReference>
<gene>
    <name evidence="3" type="ORF">C8E99_1856</name>
</gene>
<evidence type="ECO:0000259" key="2">
    <source>
        <dbReference type="Pfam" id="PF00149"/>
    </source>
</evidence>
<dbReference type="InterPro" id="IPR051158">
    <property type="entry name" value="Metallophosphoesterase_sf"/>
</dbReference>
<keyword evidence="1" id="KW-1133">Transmembrane helix</keyword>
<dbReference type="EMBL" id="QREH01000001">
    <property type="protein sequence ID" value="REE04031.1"/>
    <property type="molecule type" value="Genomic_DNA"/>
</dbReference>
<accession>A0A3D9LC99</accession>
<dbReference type="Pfam" id="PF00149">
    <property type="entry name" value="Metallophos"/>
    <property type="match status" value="1"/>
</dbReference>
<evidence type="ECO:0000256" key="1">
    <source>
        <dbReference type="SAM" id="Phobius"/>
    </source>
</evidence>
<protein>
    <submittedName>
        <fullName evidence="3">Putative MPP superfamily phosphohydrolase</fullName>
    </submittedName>
</protein>